<dbReference type="GO" id="GO:0016301">
    <property type="term" value="F:kinase activity"/>
    <property type="evidence" value="ECO:0007669"/>
    <property type="project" value="UniProtKB-KW"/>
</dbReference>
<sequence>MQRISWPGAGFEDLVERAAAMVRASGSRRRILGIAGAPASGKSTLAAELAARLRRDFGPQVATVGMDAFHLAHRILEQRGQVEIKGAPETFDGLGYLRLLERLKRSDETIYAPVFERTIEDSIANAIEITAEAKLIITEGNYLLLDSDPWRSVHSTLDEAWYVDLDDSVRQQRLLQRHLDHGHEPGEAKERTSGSDQRNAELIMNSMLPPDAWIEHRATPLD</sequence>
<dbReference type="InterPro" id="IPR027417">
    <property type="entry name" value="P-loop_NTPase"/>
</dbReference>
<protein>
    <submittedName>
        <fullName evidence="2">Nucleoside/nucleotide kinase family protein</fullName>
    </submittedName>
</protein>
<evidence type="ECO:0000313" key="3">
    <source>
        <dbReference type="Proteomes" id="UP000319263"/>
    </source>
</evidence>
<feature type="domain" description="Phosphoribulokinase/uridine kinase" evidence="1">
    <location>
        <begin position="31"/>
        <end position="179"/>
    </location>
</feature>
<evidence type="ECO:0000313" key="2">
    <source>
        <dbReference type="EMBL" id="QDP95165.1"/>
    </source>
</evidence>
<keyword evidence="2" id="KW-0418">Kinase</keyword>
<proteinExistence type="predicted"/>
<name>A0A516PVE8_9ACTN</name>
<dbReference type="SUPFAM" id="SSF52540">
    <property type="entry name" value="P-loop containing nucleoside triphosphate hydrolases"/>
    <property type="match status" value="1"/>
</dbReference>
<dbReference type="GO" id="GO:0005524">
    <property type="term" value="F:ATP binding"/>
    <property type="evidence" value="ECO:0007669"/>
    <property type="project" value="InterPro"/>
</dbReference>
<dbReference type="Pfam" id="PF00485">
    <property type="entry name" value="PRK"/>
    <property type="match status" value="1"/>
</dbReference>
<dbReference type="KEGG" id="mik:FOE78_03870"/>
<keyword evidence="2" id="KW-0808">Transferase</keyword>
<gene>
    <name evidence="2" type="ORF">FOE78_03870</name>
</gene>
<dbReference type="NCBIfam" id="NF006743">
    <property type="entry name" value="PRK09270.1-2"/>
    <property type="match status" value="1"/>
</dbReference>
<reference evidence="2 3" key="1">
    <citation type="submission" date="2019-07" db="EMBL/GenBank/DDBJ databases">
        <title>Microlunatus dokdonensis sp. nov. isolated from the rhizospheric soil of the wild plant Elymus tsukushiensis.</title>
        <authorList>
            <person name="Ghim S.-Y."/>
            <person name="Hwang Y.-J."/>
            <person name="Son J.-S."/>
            <person name="Shin J.-H."/>
        </authorList>
    </citation>
    <scope>NUCLEOTIDE SEQUENCE [LARGE SCALE GENOMIC DNA]</scope>
    <source>
        <strain evidence="2 3">KUDC0627</strain>
    </source>
</reference>
<dbReference type="InterPro" id="IPR006083">
    <property type="entry name" value="PRK/URK"/>
</dbReference>
<dbReference type="RefSeq" id="WP_143985147.1">
    <property type="nucleotide sequence ID" value="NZ_CP041692.1"/>
</dbReference>
<organism evidence="2 3">
    <name type="scientific">Microlunatus elymi</name>
    <dbReference type="NCBI Taxonomy" id="2596828"/>
    <lineage>
        <taxon>Bacteria</taxon>
        <taxon>Bacillati</taxon>
        <taxon>Actinomycetota</taxon>
        <taxon>Actinomycetes</taxon>
        <taxon>Propionibacteriales</taxon>
        <taxon>Propionibacteriaceae</taxon>
        <taxon>Microlunatus</taxon>
    </lineage>
</organism>
<dbReference type="EMBL" id="CP041692">
    <property type="protein sequence ID" value="QDP95165.1"/>
    <property type="molecule type" value="Genomic_DNA"/>
</dbReference>
<keyword evidence="3" id="KW-1185">Reference proteome</keyword>
<evidence type="ECO:0000259" key="1">
    <source>
        <dbReference type="Pfam" id="PF00485"/>
    </source>
</evidence>
<accession>A0A516PVE8</accession>
<dbReference type="OrthoDB" id="3192509at2"/>
<dbReference type="AlphaFoldDB" id="A0A516PVE8"/>
<dbReference type="Gene3D" id="3.40.50.300">
    <property type="entry name" value="P-loop containing nucleotide triphosphate hydrolases"/>
    <property type="match status" value="1"/>
</dbReference>
<dbReference type="Proteomes" id="UP000319263">
    <property type="component" value="Chromosome"/>
</dbReference>
<dbReference type="PANTHER" id="PTHR10285">
    <property type="entry name" value="URIDINE KINASE"/>
    <property type="match status" value="1"/>
</dbReference>